<dbReference type="PROSITE" id="PS51257">
    <property type="entry name" value="PROKAR_LIPOPROTEIN"/>
    <property type="match status" value="1"/>
</dbReference>
<organism evidence="2 3">
    <name type="scientific">Pedobacter endophyticus</name>
    <dbReference type="NCBI Taxonomy" id="2789740"/>
    <lineage>
        <taxon>Bacteria</taxon>
        <taxon>Pseudomonadati</taxon>
        <taxon>Bacteroidota</taxon>
        <taxon>Sphingobacteriia</taxon>
        <taxon>Sphingobacteriales</taxon>
        <taxon>Sphingobacteriaceae</taxon>
        <taxon>Pedobacter</taxon>
    </lineage>
</organism>
<dbReference type="AlphaFoldDB" id="A0A7S9Q156"/>
<gene>
    <name evidence="2" type="ORF">IZT61_10665</name>
</gene>
<proteinExistence type="predicted"/>
<dbReference type="InterPro" id="IPR032215">
    <property type="entry name" value="DUF5034"/>
</dbReference>
<dbReference type="Pfam" id="PF16437">
    <property type="entry name" value="DUF5034"/>
    <property type="match status" value="1"/>
</dbReference>
<keyword evidence="3" id="KW-1185">Reference proteome</keyword>
<reference evidence="2 3" key="1">
    <citation type="submission" date="2020-11" db="EMBL/GenBank/DDBJ databases">
        <title>Pedobacter endophytica, an endophytic bacteria isolated form Carex pumila.</title>
        <authorList>
            <person name="Peng Y."/>
            <person name="Jiang L."/>
            <person name="Lee J."/>
        </authorList>
    </citation>
    <scope>NUCLEOTIDE SEQUENCE [LARGE SCALE GENOMIC DNA]</scope>
    <source>
        <strain evidence="2 3">JBR3-12</strain>
    </source>
</reference>
<sequence length="200" mass="22731">MIKKIFFVLAFALVAQLIVACVDCNCPPYRQFNFTNKGISLNNLNASLPQPMVTTASTISSANYGVHIELITEVISWRKKRTSWGLMQSAYACSCAEDDYKPKEKILSLEIFSNNDYDVTHPKNTDLSLYFNVKQNSGTVSIAKYLESIKEFNYLARYAFDEGVFLQVPPNINKKHKFKFKMTLSDGRILEAETTEVELI</sequence>
<name>A0A7S9Q156_9SPHI</name>
<dbReference type="Proteomes" id="UP000594759">
    <property type="component" value="Chromosome"/>
</dbReference>
<accession>A0A7S9Q156</accession>
<dbReference type="KEGG" id="pex:IZT61_10665"/>
<evidence type="ECO:0000313" key="2">
    <source>
        <dbReference type="EMBL" id="QPH41675.1"/>
    </source>
</evidence>
<protein>
    <submittedName>
        <fullName evidence="2">DUF5034 domain-containing protein</fullName>
    </submittedName>
</protein>
<evidence type="ECO:0000256" key="1">
    <source>
        <dbReference type="SAM" id="SignalP"/>
    </source>
</evidence>
<keyword evidence="1" id="KW-0732">Signal</keyword>
<evidence type="ECO:0000313" key="3">
    <source>
        <dbReference type="Proteomes" id="UP000594759"/>
    </source>
</evidence>
<feature type="signal peptide" evidence="1">
    <location>
        <begin position="1"/>
        <end position="20"/>
    </location>
</feature>
<dbReference type="EMBL" id="CP064939">
    <property type="protein sequence ID" value="QPH41675.1"/>
    <property type="molecule type" value="Genomic_DNA"/>
</dbReference>
<feature type="chain" id="PRO_5032613389" evidence="1">
    <location>
        <begin position="21"/>
        <end position="200"/>
    </location>
</feature>